<feature type="compositionally biased region" description="Polar residues" evidence="10">
    <location>
        <begin position="136"/>
        <end position="147"/>
    </location>
</feature>
<dbReference type="Gene3D" id="3.40.50.10050">
    <property type="entry name" value="Translation initiation factor IF- 2, domain 3"/>
    <property type="match status" value="1"/>
</dbReference>
<dbReference type="InterPro" id="IPR053905">
    <property type="entry name" value="EF-G-like_DII"/>
</dbReference>
<dbReference type="CDD" id="cd03702">
    <property type="entry name" value="IF2_mtIF2_II"/>
    <property type="match status" value="1"/>
</dbReference>
<evidence type="ECO:0000256" key="10">
    <source>
        <dbReference type="SAM" id="MobiDB-lite"/>
    </source>
</evidence>
<evidence type="ECO:0000256" key="6">
    <source>
        <dbReference type="ARBA" id="ARBA00023134"/>
    </source>
</evidence>
<dbReference type="PROSITE" id="PS01176">
    <property type="entry name" value="IF2"/>
    <property type="match status" value="1"/>
</dbReference>
<name>A0A0R2PTB6_9GAMM</name>
<evidence type="ECO:0000313" key="13">
    <source>
        <dbReference type="Proteomes" id="UP000050874"/>
    </source>
</evidence>
<feature type="region of interest" description="Disordered" evidence="10">
    <location>
        <begin position="48"/>
        <end position="93"/>
    </location>
</feature>
<dbReference type="GO" id="GO:0005525">
    <property type="term" value="F:GTP binding"/>
    <property type="evidence" value="ECO:0007669"/>
    <property type="project" value="UniProtKB-KW"/>
</dbReference>
<evidence type="ECO:0000256" key="2">
    <source>
        <dbReference type="ARBA" id="ARBA00020675"/>
    </source>
</evidence>
<dbReference type="PANTHER" id="PTHR43381">
    <property type="entry name" value="TRANSLATION INITIATION FACTOR IF-2-RELATED"/>
    <property type="match status" value="1"/>
</dbReference>
<evidence type="ECO:0000256" key="4">
    <source>
        <dbReference type="ARBA" id="ARBA00022741"/>
    </source>
</evidence>
<keyword evidence="4 8" id="KW-0547">Nucleotide-binding</keyword>
<evidence type="ECO:0000259" key="11">
    <source>
        <dbReference type="PROSITE" id="PS51722"/>
    </source>
</evidence>
<dbReference type="FunFam" id="3.40.50.10050:FF:000001">
    <property type="entry name" value="Translation initiation factor IF-2"/>
    <property type="match status" value="1"/>
</dbReference>
<dbReference type="Proteomes" id="UP000050874">
    <property type="component" value="Unassembled WGS sequence"/>
</dbReference>
<dbReference type="InterPro" id="IPR000795">
    <property type="entry name" value="T_Tr_GTP-bd_dom"/>
</dbReference>
<dbReference type="EMBL" id="LIAV01000023">
    <property type="protein sequence ID" value="KRO41140.1"/>
    <property type="molecule type" value="Genomic_DNA"/>
</dbReference>
<evidence type="ECO:0000256" key="5">
    <source>
        <dbReference type="ARBA" id="ARBA00022917"/>
    </source>
</evidence>
<dbReference type="SUPFAM" id="SSF52156">
    <property type="entry name" value="Initiation factor IF2/eIF5b, domain 3"/>
    <property type="match status" value="1"/>
</dbReference>
<dbReference type="Gene3D" id="3.30.56.50">
    <property type="entry name" value="Putative DNA-binding domain, N-terminal subdomain of bacterial translation initiation factor IF2"/>
    <property type="match status" value="1"/>
</dbReference>
<dbReference type="NCBIfam" id="TIGR00231">
    <property type="entry name" value="small_GTP"/>
    <property type="match status" value="1"/>
</dbReference>
<evidence type="ECO:0000256" key="3">
    <source>
        <dbReference type="ARBA" id="ARBA00022540"/>
    </source>
</evidence>
<dbReference type="InterPro" id="IPR027417">
    <property type="entry name" value="P-loop_NTPase"/>
</dbReference>
<evidence type="ECO:0000313" key="12">
    <source>
        <dbReference type="EMBL" id="KRO41140.1"/>
    </source>
</evidence>
<keyword evidence="6 8" id="KW-0342">GTP-binding</keyword>
<feature type="compositionally biased region" description="Polar residues" evidence="10">
    <location>
        <begin position="48"/>
        <end position="60"/>
    </location>
</feature>
<dbReference type="Gene3D" id="2.40.30.10">
    <property type="entry name" value="Translation factors"/>
    <property type="match status" value="2"/>
</dbReference>
<dbReference type="FunFam" id="2.40.30.10:FF:000008">
    <property type="entry name" value="Translation initiation factor IF-2"/>
    <property type="match status" value="1"/>
</dbReference>
<accession>A0A0R2PTB6</accession>
<feature type="binding site" evidence="8">
    <location>
        <begin position="322"/>
        <end position="326"/>
    </location>
    <ligand>
        <name>GTP</name>
        <dbReference type="ChEBI" id="CHEBI:37565"/>
    </ligand>
</feature>
<dbReference type="NCBIfam" id="TIGR00487">
    <property type="entry name" value="IF-2"/>
    <property type="match status" value="1"/>
</dbReference>
<comment type="similarity">
    <text evidence="1 8 9">Belongs to the TRAFAC class translation factor GTPase superfamily. Classic translation factor GTPase family. IF-2 subfamily.</text>
</comment>
<feature type="compositionally biased region" description="Low complexity" evidence="10">
    <location>
        <begin position="61"/>
        <end position="78"/>
    </location>
</feature>
<sequence>MALTVKDFAKTLKIKDEALLERMKAAGLSHTKSSDEITSSDKLAFLKSLNNRKPGSSQAMTSSSSSGGVTVKSKGTVSQPTGPASVQPEGMTDNIETKRQAAAENLKEQQKKREDQIKQAILLKQEQQQEAKKTSQKFQAPNQSQPRVNIKDQLSRAANEYSRREKSFSKEDSAHQFAKPVEFIQRDIEVPEMIRVGELAKLMFMKGGMVVKTLMSLGVAATINDSIDQETGILVAEELGHNGIPLNNSSVEDEIIGSIEYTDIPKLRAPVVTVMGHVDHGKTTLLDFIRQTKVVDGEAGGITQHIGAYQVPVGNSVITFIDTPGHAAFSSMRARGANTTDVVILVVAANDGVMPQTEEAINHAKAAGVSIVVAINKMDLQGADVERIKGDLAAKDLTPEDWGGNIQMIPVSALTGDGVDKLLEAVVLESELLELKAHYEGQAQGVVIESELDKFRGPVATLLIQSGTLKLGDMVVCGAAIGKVKTIIGSDTSKLKIAEPSFAVEILGLNSVPNAGEKFQVVKNDKEAREIAAFRANKLKDRKVLKQRNESVGNIFESMGQSNKKILNVILKSDVAGTSEAIVAALNDIGNTVASIKVVASGVGGISESDANLAVATESMILGFNVRSDNAVKKIVESEAIILSYHSIIYELIDEVKARLSGLLDPIIREEIVGTAEVLEVFNSPKFGQVAGCMVVEGSIFKSKPVRVLRDDVVIHQGELDSLRRFKDDVSEVKNGTECGIGIKNYKDIRPGDKVEVFDRKEEAQTI</sequence>
<dbReference type="InterPro" id="IPR005225">
    <property type="entry name" value="Small_GTP-bd"/>
</dbReference>
<dbReference type="FunFam" id="3.40.50.300:FF:000019">
    <property type="entry name" value="Translation initiation factor IF-2"/>
    <property type="match status" value="1"/>
</dbReference>
<dbReference type="AlphaFoldDB" id="A0A0R2PTB6"/>
<protein>
    <recommendedName>
        <fullName evidence="2 8">Translation initiation factor IF-2</fullName>
    </recommendedName>
</protein>
<feature type="binding site" evidence="8">
    <location>
        <begin position="376"/>
        <end position="379"/>
    </location>
    <ligand>
        <name>GTP</name>
        <dbReference type="ChEBI" id="CHEBI:37565"/>
    </ligand>
</feature>
<evidence type="ECO:0000256" key="1">
    <source>
        <dbReference type="ARBA" id="ARBA00007733"/>
    </source>
</evidence>
<dbReference type="GO" id="GO:0005829">
    <property type="term" value="C:cytosol"/>
    <property type="evidence" value="ECO:0007669"/>
    <property type="project" value="TreeGrafter"/>
</dbReference>
<dbReference type="InterPro" id="IPR015760">
    <property type="entry name" value="TIF_IF2"/>
</dbReference>
<organism evidence="12 13">
    <name type="scientific">SAR86 cluster bacterium BACL1 MAG-120920-bin57</name>
    <dbReference type="NCBI Taxonomy" id="1655571"/>
    <lineage>
        <taxon>Bacteria</taxon>
        <taxon>Pseudomonadati</taxon>
        <taxon>Pseudomonadota</taxon>
        <taxon>Gammaproteobacteria</taxon>
        <taxon>SAR86 cluster</taxon>
    </lineage>
</organism>
<dbReference type="GO" id="GO:0003743">
    <property type="term" value="F:translation initiation factor activity"/>
    <property type="evidence" value="ECO:0007669"/>
    <property type="project" value="UniProtKB-UniRule"/>
</dbReference>
<dbReference type="CDD" id="cd01887">
    <property type="entry name" value="IF2_eIF5B"/>
    <property type="match status" value="1"/>
</dbReference>
<dbReference type="CDD" id="cd03692">
    <property type="entry name" value="mtIF2_IVc"/>
    <property type="match status" value="1"/>
</dbReference>
<dbReference type="SUPFAM" id="SSF52540">
    <property type="entry name" value="P-loop containing nucleoside triphosphate hydrolases"/>
    <property type="match status" value="1"/>
</dbReference>
<evidence type="ECO:0000256" key="8">
    <source>
        <dbReference type="HAMAP-Rule" id="MF_00100"/>
    </source>
</evidence>
<dbReference type="InterPro" id="IPR006847">
    <property type="entry name" value="IF2_N"/>
</dbReference>
<comment type="function">
    <text evidence="7 8 9">One of the essential components for the initiation of protein synthesis. Protects formylmethionyl-tRNA from spontaneous hydrolysis and promotes its binding to the 30S ribosomal subunits. Also involved in the hydrolysis of GTP during the formation of the 70S ribosomal complex.</text>
</comment>
<dbReference type="Pfam" id="PF22042">
    <property type="entry name" value="EF-G_D2"/>
    <property type="match status" value="1"/>
</dbReference>
<keyword evidence="3 8" id="KW-0396">Initiation factor</keyword>
<dbReference type="InterPro" id="IPR000178">
    <property type="entry name" value="TF_IF2_bacterial-like"/>
</dbReference>
<feature type="region of interest" description="G-domain" evidence="8">
    <location>
        <begin position="270"/>
        <end position="418"/>
    </location>
</feature>
<dbReference type="FunFam" id="2.40.30.10:FF:000054">
    <property type="entry name" value="Translation initiation factor IF-2"/>
    <property type="match status" value="1"/>
</dbReference>
<feature type="region of interest" description="Disordered" evidence="10">
    <location>
        <begin position="125"/>
        <end position="173"/>
    </location>
</feature>
<dbReference type="GO" id="GO:0003924">
    <property type="term" value="F:GTPase activity"/>
    <property type="evidence" value="ECO:0007669"/>
    <property type="project" value="UniProtKB-UniRule"/>
</dbReference>
<dbReference type="Pfam" id="PF04760">
    <property type="entry name" value="IF2_N"/>
    <property type="match status" value="1"/>
</dbReference>
<dbReference type="PANTHER" id="PTHR43381:SF5">
    <property type="entry name" value="TR-TYPE G DOMAIN-CONTAINING PROTEIN"/>
    <property type="match status" value="1"/>
</dbReference>
<gene>
    <name evidence="8" type="primary">infB</name>
    <name evidence="12" type="ORF">ABR63_02645</name>
</gene>
<dbReference type="HAMAP" id="MF_00100_B">
    <property type="entry name" value="IF_2_B"/>
    <property type="match status" value="1"/>
</dbReference>
<dbReference type="Pfam" id="PF00009">
    <property type="entry name" value="GTP_EFTU"/>
    <property type="match status" value="1"/>
</dbReference>
<dbReference type="InterPro" id="IPR023115">
    <property type="entry name" value="TIF_IF2_dom3"/>
</dbReference>
<evidence type="ECO:0000256" key="9">
    <source>
        <dbReference type="RuleBase" id="RU000644"/>
    </source>
</evidence>
<dbReference type="InterPro" id="IPR044145">
    <property type="entry name" value="IF2_II"/>
</dbReference>
<dbReference type="PROSITE" id="PS51722">
    <property type="entry name" value="G_TR_2"/>
    <property type="match status" value="1"/>
</dbReference>
<feature type="compositionally biased region" description="Basic and acidic residues" evidence="10">
    <location>
        <begin position="161"/>
        <end position="173"/>
    </location>
</feature>
<evidence type="ECO:0000256" key="7">
    <source>
        <dbReference type="ARBA" id="ARBA00025162"/>
    </source>
</evidence>
<proteinExistence type="inferred from homology"/>
<dbReference type="Gene3D" id="3.40.50.300">
    <property type="entry name" value="P-loop containing nucleotide triphosphate hydrolases"/>
    <property type="match status" value="1"/>
</dbReference>
<dbReference type="SUPFAM" id="SSF50447">
    <property type="entry name" value="Translation proteins"/>
    <property type="match status" value="2"/>
</dbReference>
<feature type="binding site" evidence="8">
    <location>
        <begin position="276"/>
        <end position="283"/>
    </location>
    <ligand>
        <name>GTP</name>
        <dbReference type="ChEBI" id="CHEBI:37565"/>
    </ligand>
</feature>
<dbReference type="Pfam" id="PF11987">
    <property type="entry name" value="IF-2"/>
    <property type="match status" value="1"/>
</dbReference>
<comment type="caution">
    <text evidence="12">The sequence shown here is derived from an EMBL/GenBank/DDBJ whole genome shotgun (WGS) entry which is preliminary data.</text>
</comment>
<keyword evidence="5 8" id="KW-0648">Protein biosynthesis</keyword>
<comment type="subcellular location">
    <subcellularLocation>
        <location evidence="8">Cytoplasm</location>
    </subcellularLocation>
</comment>
<keyword evidence="8" id="KW-0963">Cytoplasm</keyword>
<dbReference type="InterPro" id="IPR036925">
    <property type="entry name" value="TIF_IF2_dom3_sf"/>
</dbReference>
<reference evidence="13" key="1">
    <citation type="submission" date="2015-10" db="EMBL/GenBank/DDBJ databases">
        <title>Metagenome-Assembled Genomes uncover a global brackish microbiome.</title>
        <authorList>
            <person name="Hugerth L.W."/>
            <person name="Larsson J."/>
            <person name="Alneberg J."/>
            <person name="Lindh M.V."/>
            <person name="Legrand C."/>
            <person name="Pinhassi J."/>
            <person name="Andersson A."/>
        </authorList>
    </citation>
    <scope>NUCLEOTIDE SEQUENCE [LARGE SCALE GENOMIC DNA]</scope>
</reference>
<dbReference type="InterPro" id="IPR009000">
    <property type="entry name" value="Transl_B-barrel_sf"/>
</dbReference>
<feature type="domain" description="Tr-type G" evidence="11">
    <location>
        <begin position="267"/>
        <end position="436"/>
    </location>
</feature>